<protein>
    <submittedName>
        <fullName evidence="4 5">2-polyprenyl-6-methoxyphenol hydroxylase</fullName>
    </submittedName>
</protein>
<evidence type="ECO:0000313" key="4">
    <source>
        <dbReference type="EMBL" id="MCP2368002.1"/>
    </source>
</evidence>
<reference evidence="4" key="3">
    <citation type="submission" date="2022-06" db="EMBL/GenBank/DDBJ databases">
        <title>Genomic Encyclopedia of Type Strains, Phase III (KMG-III): the genomes of soil and plant-associated and newly described type strains.</title>
        <authorList>
            <person name="Whitman W."/>
        </authorList>
    </citation>
    <scope>NUCLEOTIDE SEQUENCE</scope>
    <source>
        <strain evidence="4">CPCC 202695</strain>
    </source>
</reference>
<dbReference type="RefSeq" id="WP_157674924.1">
    <property type="nucleotide sequence ID" value="NZ_BMDN01000003.1"/>
</dbReference>
<dbReference type="EMBL" id="SODL02000003">
    <property type="protein sequence ID" value="MCP2368002.1"/>
    <property type="molecule type" value="Genomic_DNA"/>
</dbReference>
<dbReference type="PANTHER" id="PTHR13789">
    <property type="entry name" value="MONOOXYGENASE"/>
    <property type="match status" value="1"/>
</dbReference>
<dbReference type="Proteomes" id="UP000199482">
    <property type="component" value="Chromosome I"/>
</dbReference>
<dbReference type="Pfam" id="PF01494">
    <property type="entry name" value="FAD_binding_3"/>
    <property type="match status" value="1"/>
</dbReference>
<reference evidence="6" key="1">
    <citation type="submission" date="2016-10" db="EMBL/GenBank/DDBJ databases">
        <authorList>
            <person name="Varghese N."/>
            <person name="Submissions S."/>
        </authorList>
    </citation>
    <scope>NUCLEOTIDE SEQUENCE [LARGE SCALE GENOMIC DNA]</scope>
    <source>
        <strain evidence="6">CPCC 202695</strain>
    </source>
</reference>
<reference evidence="5" key="2">
    <citation type="submission" date="2016-10" db="EMBL/GenBank/DDBJ databases">
        <authorList>
            <person name="de Groot N.N."/>
        </authorList>
    </citation>
    <scope>NUCLEOTIDE SEQUENCE [LARGE SCALE GENOMIC DNA]</scope>
    <source>
        <strain evidence="5">CPCC 202695</strain>
    </source>
</reference>
<accession>A0A1H1P260</accession>
<dbReference type="Proteomes" id="UP000893823">
    <property type="component" value="Unassembled WGS sequence"/>
</dbReference>
<evidence type="ECO:0000256" key="2">
    <source>
        <dbReference type="ARBA" id="ARBA00023033"/>
    </source>
</evidence>
<dbReference type="InterPro" id="IPR050493">
    <property type="entry name" value="FAD-dep_Monooxygenase_BioMet"/>
</dbReference>
<evidence type="ECO:0000313" key="6">
    <source>
        <dbReference type="Proteomes" id="UP000199482"/>
    </source>
</evidence>
<keyword evidence="1" id="KW-0560">Oxidoreductase</keyword>
<dbReference type="EMBL" id="LT629755">
    <property type="protein sequence ID" value="SDS05338.1"/>
    <property type="molecule type" value="Genomic_DNA"/>
</dbReference>
<dbReference type="GO" id="GO:0004497">
    <property type="term" value="F:monooxygenase activity"/>
    <property type="evidence" value="ECO:0007669"/>
    <property type="project" value="UniProtKB-KW"/>
</dbReference>
<feature type="domain" description="FAD-binding" evidence="3">
    <location>
        <begin position="6"/>
        <end position="341"/>
    </location>
</feature>
<dbReference type="InterPro" id="IPR002938">
    <property type="entry name" value="FAD-bd"/>
</dbReference>
<dbReference type="Gene3D" id="3.50.50.60">
    <property type="entry name" value="FAD/NAD(P)-binding domain"/>
    <property type="match status" value="1"/>
</dbReference>
<dbReference type="AlphaFoldDB" id="A0A1H1P260"/>
<keyword evidence="7" id="KW-1185">Reference proteome</keyword>
<dbReference type="PANTHER" id="PTHR13789:SF309">
    <property type="entry name" value="PUTATIVE (AFU_ORTHOLOGUE AFUA_6G14510)-RELATED"/>
    <property type="match status" value="1"/>
</dbReference>
<sequence length="387" mass="42249">MEKPLKILVVGAGLGGLVAAIALAQIGAKVDVVEIKEDNSVPGVGFGLRGNGLRAVREVGLLEACMQFGSESTGVNYVDPQGRHLCTLKYGIFEEGLPGVLSMPRLDFLDAATARALEVGCVIRMGTTVAAMQQDADRVTVTLSSAETEEYDLVIGFDGINSQIRREYFGAQYDPTPVGGVAWRSALPIAPGMTGNIFIQGAGGKLVLTPLSSEIMYAVLTVAEEGRPRHDPSKMGQIMYERARALMGHSDFMADSLEHLRESTSVAYTPYSITWVPYPWFRGRIMIMGDATHAMTPYLGSGAAMSIEDGIVLAHELAKDQSLVDAQLSFMARRLPRVRAVHERSQETMYQEFDSVSPEALQRRLEFLRTEEPLANEYANRLLAQPY</sequence>
<evidence type="ECO:0000313" key="5">
    <source>
        <dbReference type="EMBL" id="SDS05338.1"/>
    </source>
</evidence>
<keyword evidence="2" id="KW-0503">Monooxygenase</keyword>
<gene>
    <name evidence="4" type="ORF">BCL57_002161</name>
    <name evidence="5" type="ORF">SAMN04489721_0699</name>
</gene>
<dbReference type="GO" id="GO:0071949">
    <property type="term" value="F:FAD binding"/>
    <property type="evidence" value="ECO:0007669"/>
    <property type="project" value="InterPro"/>
</dbReference>
<evidence type="ECO:0000313" key="7">
    <source>
        <dbReference type="Proteomes" id="UP000893823"/>
    </source>
</evidence>
<organism evidence="5 6">
    <name type="scientific">Agromyces flavus</name>
    <dbReference type="NCBI Taxonomy" id="589382"/>
    <lineage>
        <taxon>Bacteria</taxon>
        <taxon>Bacillati</taxon>
        <taxon>Actinomycetota</taxon>
        <taxon>Actinomycetes</taxon>
        <taxon>Micrococcales</taxon>
        <taxon>Microbacteriaceae</taxon>
        <taxon>Agromyces</taxon>
    </lineage>
</organism>
<proteinExistence type="predicted"/>
<dbReference type="SUPFAM" id="SSF51905">
    <property type="entry name" value="FAD/NAD(P)-binding domain"/>
    <property type="match status" value="1"/>
</dbReference>
<dbReference type="PRINTS" id="PR00420">
    <property type="entry name" value="RNGMNOXGNASE"/>
</dbReference>
<name>A0A1H1P260_9MICO</name>
<evidence type="ECO:0000259" key="3">
    <source>
        <dbReference type="Pfam" id="PF01494"/>
    </source>
</evidence>
<evidence type="ECO:0000256" key="1">
    <source>
        <dbReference type="ARBA" id="ARBA00023002"/>
    </source>
</evidence>
<dbReference type="STRING" id="589382.SAMN04489721_0699"/>
<dbReference type="InterPro" id="IPR036188">
    <property type="entry name" value="FAD/NAD-bd_sf"/>
</dbReference>